<name>A0A8J4XXQ3_CHIOP</name>
<evidence type="ECO:0000313" key="3">
    <source>
        <dbReference type="Proteomes" id="UP000770661"/>
    </source>
</evidence>
<evidence type="ECO:0000313" key="2">
    <source>
        <dbReference type="EMBL" id="KAG0717023.1"/>
    </source>
</evidence>
<dbReference type="EMBL" id="JACEEZ010018337">
    <property type="protein sequence ID" value="KAG0717023.1"/>
    <property type="molecule type" value="Genomic_DNA"/>
</dbReference>
<feature type="region of interest" description="Disordered" evidence="1">
    <location>
        <begin position="1"/>
        <end position="25"/>
    </location>
</feature>
<dbReference type="AlphaFoldDB" id="A0A8J4XXQ3"/>
<reference evidence="2" key="1">
    <citation type="submission" date="2020-07" db="EMBL/GenBank/DDBJ databases">
        <title>The High-quality genome of the commercially important snow crab, Chionoecetes opilio.</title>
        <authorList>
            <person name="Jeong J.-H."/>
            <person name="Ryu S."/>
        </authorList>
    </citation>
    <scope>NUCLEOTIDE SEQUENCE</scope>
    <source>
        <strain evidence="2">MADBK_172401_WGS</strain>
        <tissue evidence="2">Digestive gland</tissue>
    </source>
</reference>
<sequence>MLKEPRNGHGPHHHNGHTMALPSGPRCLGGAPVALHGPALLQGFVTHAQPLVSAWTRNQGSYGLPALTFAGDGRVPTDQCRRGGTFPDQPWKYRTFTATPTRA</sequence>
<protein>
    <submittedName>
        <fullName evidence="2">Uncharacterized protein</fullName>
    </submittedName>
</protein>
<keyword evidence="3" id="KW-1185">Reference proteome</keyword>
<dbReference type="Proteomes" id="UP000770661">
    <property type="component" value="Unassembled WGS sequence"/>
</dbReference>
<evidence type="ECO:0000256" key="1">
    <source>
        <dbReference type="SAM" id="MobiDB-lite"/>
    </source>
</evidence>
<organism evidence="2 3">
    <name type="scientific">Chionoecetes opilio</name>
    <name type="common">Atlantic snow crab</name>
    <name type="synonym">Cancer opilio</name>
    <dbReference type="NCBI Taxonomy" id="41210"/>
    <lineage>
        <taxon>Eukaryota</taxon>
        <taxon>Metazoa</taxon>
        <taxon>Ecdysozoa</taxon>
        <taxon>Arthropoda</taxon>
        <taxon>Crustacea</taxon>
        <taxon>Multicrustacea</taxon>
        <taxon>Malacostraca</taxon>
        <taxon>Eumalacostraca</taxon>
        <taxon>Eucarida</taxon>
        <taxon>Decapoda</taxon>
        <taxon>Pleocyemata</taxon>
        <taxon>Brachyura</taxon>
        <taxon>Eubrachyura</taxon>
        <taxon>Majoidea</taxon>
        <taxon>Majidae</taxon>
        <taxon>Chionoecetes</taxon>
    </lineage>
</organism>
<gene>
    <name evidence="2" type="ORF">GWK47_008288</name>
</gene>
<accession>A0A8J4XXQ3</accession>
<proteinExistence type="predicted"/>
<comment type="caution">
    <text evidence="2">The sequence shown here is derived from an EMBL/GenBank/DDBJ whole genome shotgun (WGS) entry which is preliminary data.</text>
</comment>